<dbReference type="InterPro" id="IPR029017">
    <property type="entry name" value="Enolase-like_N"/>
</dbReference>
<dbReference type="SUPFAM" id="SSF51604">
    <property type="entry name" value="Enolase C-terminal domain-like"/>
    <property type="match status" value="1"/>
</dbReference>
<keyword evidence="9" id="KW-1185">Reference proteome</keyword>
<dbReference type="RefSeq" id="WP_182298034.1">
    <property type="nucleotide sequence ID" value="NZ_CP059851.1"/>
</dbReference>
<dbReference type="Gene3D" id="3.30.390.10">
    <property type="entry name" value="Enolase-like, N-terminal domain"/>
    <property type="match status" value="1"/>
</dbReference>
<dbReference type="InterPro" id="IPR029065">
    <property type="entry name" value="Enolase_C-like"/>
</dbReference>
<dbReference type="Pfam" id="PF13378">
    <property type="entry name" value="MR_MLE_C"/>
    <property type="match status" value="1"/>
</dbReference>
<keyword evidence="4" id="KW-0479">Metal-binding</keyword>
<dbReference type="InterPro" id="IPR013341">
    <property type="entry name" value="Mandelate_racemase_N_dom"/>
</dbReference>
<dbReference type="GO" id="GO:0016052">
    <property type="term" value="P:carbohydrate catabolic process"/>
    <property type="evidence" value="ECO:0007669"/>
    <property type="project" value="InterPro"/>
</dbReference>
<comment type="catalytic activity">
    <reaction evidence="1">
        <text>L-fuconate = 2-dehydro-3-deoxy-L-fuconate + H2O</text>
        <dbReference type="Rhea" id="RHEA:22772"/>
        <dbReference type="ChEBI" id="CHEBI:15377"/>
        <dbReference type="ChEBI" id="CHEBI:21291"/>
        <dbReference type="ChEBI" id="CHEBI:37448"/>
        <dbReference type="EC" id="4.2.1.68"/>
    </reaction>
</comment>
<evidence type="ECO:0000256" key="5">
    <source>
        <dbReference type="ARBA" id="ARBA00022842"/>
    </source>
</evidence>
<dbReference type="SUPFAM" id="SSF54826">
    <property type="entry name" value="Enolase N-terminal domain-like"/>
    <property type="match status" value="1"/>
</dbReference>
<evidence type="ECO:0000259" key="7">
    <source>
        <dbReference type="SMART" id="SM00922"/>
    </source>
</evidence>
<dbReference type="InterPro" id="IPR018110">
    <property type="entry name" value="Mandel_Rmase/mucon_lact_enz_CS"/>
</dbReference>
<keyword evidence="5" id="KW-0460">Magnesium</keyword>
<dbReference type="InterPro" id="IPR036849">
    <property type="entry name" value="Enolase-like_C_sf"/>
</dbReference>
<dbReference type="PANTHER" id="PTHR13794:SF58">
    <property type="entry name" value="MITOCHONDRIAL ENOLASE SUPERFAMILY MEMBER 1"/>
    <property type="match status" value="1"/>
</dbReference>
<dbReference type="SFLD" id="SFLDF00111">
    <property type="entry name" value="L-fuconate_dehydratase"/>
    <property type="match status" value="1"/>
</dbReference>
<dbReference type="GO" id="GO:0050023">
    <property type="term" value="F:L-fuconate dehydratase activity"/>
    <property type="evidence" value="ECO:0007669"/>
    <property type="project" value="UniProtKB-EC"/>
</dbReference>
<feature type="domain" description="Mandelate racemase/muconate lactonizing enzyme C-terminal" evidence="7">
    <location>
        <begin position="208"/>
        <end position="304"/>
    </location>
</feature>
<reference evidence="8 9" key="1">
    <citation type="submission" date="2020-07" db="EMBL/GenBank/DDBJ databases">
        <title>Complete genome sequence for Sandaracinobacter sp. M6.</title>
        <authorList>
            <person name="Tang Y."/>
            <person name="Liu Q."/>
            <person name="Guo Z."/>
            <person name="Lei P."/>
            <person name="Huang B."/>
        </authorList>
    </citation>
    <scope>NUCLEOTIDE SEQUENCE [LARGE SCALE GENOMIC DNA]</scope>
    <source>
        <strain evidence="8 9">M6</strain>
    </source>
</reference>
<dbReference type="SMART" id="SM00922">
    <property type="entry name" value="MR_MLE"/>
    <property type="match status" value="1"/>
</dbReference>
<dbReference type="Proteomes" id="UP000515292">
    <property type="component" value="Chromosome"/>
</dbReference>
<name>A0A7G5ILG9_9SPHN</name>
<evidence type="ECO:0000256" key="6">
    <source>
        <dbReference type="ARBA" id="ARBA00023239"/>
    </source>
</evidence>
<accession>A0A7G5ILG9</accession>
<dbReference type="InterPro" id="IPR013342">
    <property type="entry name" value="Mandelate_racemase_C"/>
</dbReference>
<evidence type="ECO:0000313" key="9">
    <source>
        <dbReference type="Proteomes" id="UP000515292"/>
    </source>
</evidence>
<dbReference type="EC" id="4.2.1.68" evidence="3"/>
<dbReference type="AlphaFoldDB" id="A0A7G5ILG9"/>
<evidence type="ECO:0000256" key="2">
    <source>
        <dbReference type="ARBA" id="ARBA00001946"/>
    </source>
</evidence>
<evidence type="ECO:0000313" key="8">
    <source>
        <dbReference type="EMBL" id="QMW24211.1"/>
    </source>
</evidence>
<evidence type="ECO:0000256" key="1">
    <source>
        <dbReference type="ARBA" id="ARBA00001737"/>
    </source>
</evidence>
<protein>
    <recommendedName>
        <fullName evidence="3">L-fuconate dehydratase</fullName>
        <ecNumber evidence="3">4.2.1.68</ecNumber>
    </recommendedName>
</protein>
<gene>
    <name evidence="8" type="ORF">H3309_07085</name>
</gene>
<dbReference type="Gene3D" id="3.20.20.120">
    <property type="entry name" value="Enolase-like C-terminal domain"/>
    <property type="match status" value="1"/>
</dbReference>
<dbReference type="InterPro" id="IPR046945">
    <property type="entry name" value="RHMD-like"/>
</dbReference>
<dbReference type="PROSITE" id="PS00909">
    <property type="entry name" value="MR_MLE_2"/>
    <property type="match status" value="1"/>
</dbReference>
<dbReference type="FunFam" id="3.20.20.120:FF:000007">
    <property type="entry name" value="Mitochondrial enolase superfamily member 1"/>
    <property type="match status" value="1"/>
</dbReference>
<dbReference type="KEGG" id="sand:H3309_07085"/>
<keyword evidence="6" id="KW-0456">Lyase</keyword>
<dbReference type="GO" id="GO:0009063">
    <property type="term" value="P:amino acid catabolic process"/>
    <property type="evidence" value="ECO:0007669"/>
    <property type="project" value="InterPro"/>
</dbReference>
<evidence type="ECO:0000256" key="4">
    <source>
        <dbReference type="ARBA" id="ARBA00022723"/>
    </source>
</evidence>
<organism evidence="8 9">
    <name type="scientific">Sandaracinobacteroides saxicola</name>
    <dbReference type="NCBI Taxonomy" id="2759707"/>
    <lineage>
        <taxon>Bacteria</taxon>
        <taxon>Pseudomonadati</taxon>
        <taxon>Pseudomonadota</taxon>
        <taxon>Alphaproteobacteria</taxon>
        <taxon>Sphingomonadales</taxon>
        <taxon>Sphingosinicellaceae</taxon>
        <taxon>Sandaracinobacteroides</taxon>
    </lineage>
</organism>
<sequence>MSHPSQASGGTAVISGTETADIRFPTSRFLDGSDAMNPDPDYSAATVILSTTQPGLEGHGLAFTLGRGTDLVVAAIEALLPTVTGRSLDGIENDMAGFWRSLVGESQMRWLGPEKGVTHMATAAIVNAVWDLLAKRAGKPLWRYLADMPPEQIVRAIDFRHISDALPPELALEILQRNLPDKPARIARLAAEGHAAYTTSAGWLGYPDEKIRALASAAVADGWNAIKMKVGASLADDLRRCAVLREVLGPDRLLMIDANQVWEVDQAIGWVKALQPFDPYWIEEPVSPDDILGHARIRNAVSPVRVATGEHCHNRIMFKQFLQAGSIDVAQIDACRLGGVNEVLAVLLLAAAFDTPVCPHAGGVGLCEYVQHLSFFDAACVAAGPEGRMIEHAGHLHEHFVDPIRIHNGRYLAPQLPGFSVEMKAESRTAYAFPNGSAWKDHA</sequence>
<dbReference type="SFLD" id="SFLDG00179">
    <property type="entry name" value="mandelate_racemase"/>
    <property type="match status" value="1"/>
</dbReference>
<dbReference type="SFLD" id="SFLDS00001">
    <property type="entry name" value="Enolase"/>
    <property type="match status" value="1"/>
</dbReference>
<dbReference type="Pfam" id="PF02746">
    <property type="entry name" value="MR_MLE_N"/>
    <property type="match status" value="1"/>
</dbReference>
<comment type="cofactor">
    <cofactor evidence="2">
        <name>Mg(2+)</name>
        <dbReference type="ChEBI" id="CHEBI:18420"/>
    </cofactor>
</comment>
<dbReference type="GO" id="GO:0000287">
    <property type="term" value="F:magnesium ion binding"/>
    <property type="evidence" value="ECO:0007669"/>
    <property type="project" value="TreeGrafter"/>
</dbReference>
<dbReference type="InterPro" id="IPR034610">
    <property type="entry name" value="L-fuconate_dehydratase"/>
</dbReference>
<dbReference type="EMBL" id="CP059851">
    <property type="protein sequence ID" value="QMW24211.1"/>
    <property type="molecule type" value="Genomic_DNA"/>
</dbReference>
<proteinExistence type="predicted"/>
<dbReference type="PANTHER" id="PTHR13794">
    <property type="entry name" value="ENOLASE SUPERFAMILY, MANDELATE RACEMASE"/>
    <property type="match status" value="1"/>
</dbReference>
<evidence type="ECO:0000256" key="3">
    <source>
        <dbReference type="ARBA" id="ARBA00013142"/>
    </source>
</evidence>